<dbReference type="Gene3D" id="1.20.20.10">
    <property type="entry name" value="F1F0 ATP synthase subunit C"/>
    <property type="match status" value="1"/>
</dbReference>
<keyword evidence="5 13" id="KW-0813">Transport</keyword>
<name>A0A251TCZ5_HELAN</name>
<dbReference type="STRING" id="4232.A0A251TCZ5"/>
<dbReference type="GO" id="GO:0045259">
    <property type="term" value="C:proton-transporting ATP synthase complex"/>
    <property type="evidence" value="ECO:0000318"/>
    <property type="project" value="GO_Central"/>
</dbReference>
<keyword evidence="11 13" id="KW-0446">Lipid-binding</keyword>
<evidence type="ECO:0000256" key="11">
    <source>
        <dbReference type="ARBA" id="ARBA00023121"/>
    </source>
</evidence>
<dbReference type="GO" id="GO:0033177">
    <property type="term" value="C:proton-transporting two-sector ATPase complex, proton-transporting domain"/>
    <property type="evidence" value="ECO:0007669"/>
    <property type="project" value="InterPro"/>
</dbReference>
<evidence type="ECO:0000256" key="5">
    <source>
        <dbReference type="ARBA" id="ARBA00022448"/>
    </source>
</evidence>
<dbReference type="InParanoid" id="A0A251TCZ5"/>
<gene>
    <name evidence="16" type="ORF">HannXRQ_Chr11g0341981</name>
    <name evidence="15" type="ORF">HanXRQr2_Chr14g0660491</name>
</gene>
<evidence type="ECO:0000256" key="12">
    <source>
        <dbReference type="ARBA" id="ARBA00023136"/>
    </source>
</evidence>
<evidence type="ECO:0000313" key="15">
    <source>
        <dbReference type="EMBL" id="KAF5770534.1"/>
    </source>
</evidence>
<dbReference type="EMBL" id="CM007900">
    <property type="protein sequence ID" value="OTG08456.1"/>
    <property type="molecule type" value="Genomic_DNA"/>
</dbReference>
<evidence type="ECO:0000256" key="6">
    <source>
        <dbReference type="ARBA" id="ARBA00022547"/>
    </source>
</evidence>
<dbReference type="Proteomes" id="UP000215914">
    <property type="component" value="Chromosome 11"/>
</dbReference>
<proteinExistence type="inferred from homology"/>
<dbReference type="PRINTS" id="PR00124">
    <property type="entry name" value="ATPASEC"/>
</dbReference>
<dbReference type="AlphaFoldDB" id="A0A251TCZ5"/>
<feature type="domain" description="V-ATPase proteolipid subunit C-like" evidence="14">
    <location>
        <begin position="2"/>
        <end position="43"/>
    </location>
</feature>
<evidence type="ECO:0000256" key="7">
    <source>
        <dbReference type="ARBA" id="ARBA00022692"/>
    </source>
</evidence>
<dbReference type="InterPro" id="IPR035921">
    <property type="entry name" value="F/V-ATP_Csub_sf"/>
</dbReference>
<feature type="transmembrane region" description="Helical" evidence="13">
    <location>
        <begin position="24"/>
        <end position="48"/>
    </location>
</feature>
<keyword evidence="9 13" id="KW-1133">Transmembrane helix</keyword>
<evidence type="ECO:0000259" key="14">
    <source>
        <dbReference type="Pfam" id="PF00137"/>
    </source>
</evidence>
<comment type="subcellular location">
    <subcellularLocation>
        <location evidence="2">Membrane</location>
        <topology evidence="2">Multi-pass membrane protein</topology>
    </subcellularLocation>
</comment>
<evidence type="ECO:0000313" key="16">
    <source>
        <dbReference type="EMBL" id="OTG08456.1"/>
    </source>
</evidence>
<evidence type="ECO:0000256" key="10">
    <source>
        <dbReference type="ARBA" id="ARBA00023065"/>
    </source>
</evidence>
<dbReference type="PROSITE" id="PS00605">
    <property type="entry name" value="ATPASE_C"/>
    <property type="match status" value="1"/>
</dbReference>
<reference evidence="15" key="3">
    <citation type="submission" date="2020-06" db="EMBL/GenBank/DDBJ databases">
        <title>Helianthus annuus Genome sequencing and assembly Release 2.</title>
        <authorList>
            <person name="Gouzy J."/>
            <person name="Langlade N."/>
            <person name="Munos S."/>
        </authorList>
    </citation>
    <scope>NUCLEOTIDE SEQUENCE</scope>
    <source>
        <tissue evidence="15">Leaves</tissue>
    </source>
</reference>
<dbReference type="GO" id="GO:0015078">
    <property type="term" value="F:proton transmembrane transporter activity"/>
    <property type="evidence" value="ECO:0007669"/>
    <property type="project" value="InterPro"/>
</dbReference>
<evidence type="ECO:0000256" key="4">
    <source>
        <dbReference type="ARBA" id="ARBA00011648"/>
    </source>
</evidence>
<comment type="subunit">
    <text evidence="4">F-type ATPases have 2 components, CF(1) - the catalytic core - and CF(0) - the membrane proton channel. CF(1) has five subunits: alpha(3), beta(3), gamma(1), delta(1), epsilon(1). CF(0) has three main subunits: a, b and c.</text>
</comment>
<comment type="function">
    <text evidence="1">This protein is one of the chains of the nonenzymatic membrane component (F0) of mitochondrial ATPase.</text>
</comment>
<comment type="caution">
    <text evidence="13">Lacks conserved residue(s) required for the propagation of feature annotation.</text>
</comment>
<evidence type="ECO:0000256" key="8">
    <source>
        <dbReference type="ARBA" id="ARBA00022781"/>
    </source>
</evidence>
<evidence type="ECO:0000313" key="17">
    <source>
        <dbReference type="Proteomes" id="UP000215914"/>
    </source>
</evidence>
<keyword evidence="8 13" id="KW-0375">Hydrogen ion transport</keyword>
<dbReference type="InterPro" id="IPR000454">
    <property type="entry name" value="ATP_synth_F0_csu"/>
</dbReference>
<keyword evidence="12 13" id="KW-0472">Membrane</keyword>
<evidence type="ECO:0000256" key="9">
    <source>
        <dbReference type="ARBA" id="ARBA00022989"/>
    </source>
</evidence>
<sequence length="52" mass="5663">MIAAQAVECIARQPESEGKIQGTLLLSLVFMEVLTIYGLVEALALLFANHFV</sequence>
<evidence type="ECO:0000256" key="13">
    <source>
        <dbReference type="RuleBase" id="RU004221"/>
    </source>
</evidence>
<dbReference type="InterPro" id="IPR002379">
    <property type="entry name" value="ATPase_proteolipid_c-like_dom"/>
</dbReference>
<accession>A0A251TCZ5</accession>
<comment type="similarity">
    <text evidence="3 13">Belongs to the ATPase C chain family.</text>
</comment>
<dbReference type="Gramene" id="mRNA:HanXRQr2_Chr14g0660491">
    <property type="protein sequence ID" value="CDS:HanXRQr2_Chr14g0660491.1"/>
    <property type="gene ID" value="HanXRQr2_Chr14g0660491"/>
</dbReference>
<protein>
    <submittedName>
        <fullName evidence="15">ATP synthase, F0 complex, subunit C, V-ATPase proteolipid subunit C-like protein</fullName>
    </submittedName>
    <submittedName>
        <fullName evidence="16">Putative ATPase, F0 complex, subunit C, V-ATPase proteolipid subunit C-like domain protein</fullName>
    </submittedName>
</protein>
<reference evidence="16" key="2">
    <citation type="submission" date="2017-02" db="EMBL/GenBank/DDBJ databases">
        <title>Sunflower complete genome.</title>
        <authorList>
            <person name="Langlade N."/>
            <person name="Munos S."/>
        </authorList>
    </citation>
    <scope>NUCLEOTIDE SEQUENCE [LARGE SCALE GENOMIC DNA]</scope>
    <source>
        <tissue evidence="16">Leaves</tissue>
    </source>
</reference>
<keyword evidence="7 13" id="KW-0812">Transmembrane</keyword>
<dbReference type="InterPro" id="IPR020537">
    <property type="entry name" value="ATP_synth_F0_csu_DDCD_BS"/>
</dbReference>
<dbReference type="InterPro" id="IPR038662">
    <property type="entry name" value="ATP_synth_F0_csu_sf"/>
</dbReference>
<dbReference type="SUPFAM" id="SSF81333">
    <property type="entry name" value="F1F0 ATP synthase subunit C"/>
    <property type="match status" value="1"/>
</dbReference>
<dbReference type="GO" id="GO:0015986">
    <property type="term" value="P:proton motive force-driven ATP synthesis"/>
    <property type="evidence" value="ECO:0000318"/>
    <property type="project" value="GO_Central"/>
</dbReference>
<keyword evidence="17" id="KW-1185">Reference proteome</keyword>
<evidence type="ECO:0000256" key="2">
    <source>
        <dbReference type="ARBA" id="ARBA00004141"/>
    </source>
</evidence>
<dbReference type="Pfam" id="PF00137">
    <property type="entry name" value="ATP-synt_C"/>
    <property type="match status" value="1"/>
</dbReference>
<keyword evidence="6" id="KW-0138">CF(0)</keyword>
<reference evidence="15 17" key="1">
    <citation type="journal article" date="2017" name="Nature">
        <title>The sunflower genome provides insights into oil metabolism, flowering and Asterid evolution.</title>
        <authorList>
            <person name="Badouin H."/>
            <person name="Gouzy J."/>
            <person name="Grassa C.J."/>
            <person name="Murat F."/>
            <person name="Staton S.E."/>
            <person name="Cottret L."/>
            <person name="Lelandais-Briere C."/>
            <person name="Owens G.L."/>
            <person name="Carrere S."/>
            <person name="Mayjonade B."/>
            <person name="Legrand L."/>
            <person name="Gill N."/>
            <person name="Kane N.C."/>
            <person name="Bowers J.E."/>
            <person name="Hubner S."/>
            <person name="Bellec A."/>
            <person name="Berard A."/>
            <person name="Berges H."/>
            <person name="Blanchet N."/>
            <person name="Boniface M.C."/>
            <person name="Brunel D."/>
            <person name="Catrice O."/>
            <person name="Chaidir N."/>
            <person name="Claudel C."/>
            <person name="Donnadieu C."/>
            <person name="Faraut T."/>
            <person name="Fievet G."/>
            <person name="Helmstetter N."/>
            <person name="King M."/>
            <person name="Knapp S.J."/>
            <person name="Lai Z."/>
            <person name="Le Paslier M.C."/>
            <person name="Lippi Y."/>
            <person name="Lorenzon L."/>
            <person name="Mandel J.R."/>
            <person name="Marage G."/>
            <person name="Marchand G."/>
            <person name="Marquand E."/>
            <person name="Bret-Mestries E."/>
            <person name="Morien E."/>
            <person name="Nambeesan S."/>
            <person name="Nguyen T."/>
            <person name="Pegot-Espagnet P."/>
            <person name="Pouilly N."/>
            <person name="Raftis F."/>
            <person name="Sallet E."/>
            <person name="Schiex T."/>
            <person name="Thomas J."/>
            <person name="Vandecasteele C."/>
            <person name="Vares D."/>
            <person name="Vear F."/>
            <person name="Vautrin S."/>
            <person name="Crespi M."/>
            <person name="Mangin B."/>
            <person name="Burke J.M."/>
            <person name="Salse J."/>
            <person name="Munos S."/>
            <person name="Vincourt P."/>
            <person name="Rieseberg L.H."/>
            <person name="Langlade N.B."/>
        </authorList>
    </citation>
    <scope>NUCLEOTIDE SEQUENCE [LARGE SCALE GENOMIC DNA]</scope>
    <source>
        <strain evidence="17">cv. SF193</strain>
        <tissue evidence="15">Leaves</tissue>
    </source>
</reference>
<evidence type="ECO:0000256" key="3">
    <source>
        <dbReference type="ARBA" id="ARBA00006704"/>
    </source>
</evidence>
<organism evidence="16 17">
    <name type="scientific">Helianthus annuus</name>
    <name type="common">Common sunflower</name>
    <dbReference type="NCBI Taxonomy" id="4232"/>
    <lineage>
        <taxon>Eukaryota</taxon>
        <taxon>Viridiplantae</taxon>
        <taxon>Streptophyta</taxon>
        <taxon>Embryophyta</taxon>
        <taxon>Tracheophyta</taxon>
        <taxon>Spermatophyta</taxon>
        <taxon>Magnoliopsida</taxon>
        <taxon>eudicotyledons</taxon>
        <taxon>Gunneridae</taxon>
        <taxon>Pentapetalae</taxon>
        <taxon>asterids</taxon>
        <taxon>campanulids</taxon>
        <taxon>Asterales</taxon>
        <taxon>Asteraceae</taxon>
        <taxon>Asteroideae</taxon>
        <taxon>Heliantheae alliance</taxon>
        <taxon>Heliantheae</taxon>
        <taxon>Helianthus</taxon>
    </lineage>
</organism>
<dbReference type="EMBL" id="MNCJ02000329">
    <property type="protein sequence ID" value="KAF5770534.1"/>
    <property type="molecule type" value="Genomic_DNA"/>
</dbReference>
<dbReference type="GO" id="GO:0008289">
    <property type="term" value="F:lipid binding"/>
    <property type="evidence" value="ECO:0007669"/>
    <property type="project" value="UniProtKB-KW"/>
</dbReference>
<keyword evidence="10 13" id="KW-0406">Ion transport</keyword>
<evidence type="ECO:0000256" key="1">
    <source>
        <dbReference type="ARBA" id="ARBA00002351"/>
    </source>
</evidence>